<sequence>MLPLFLHIVETMPVASSVASLTSSHHRSLMSWAC</sequence>
<name>A0A0E9RU57_ANGAN</name>
<reference evidence="1" key="1">
    <citation type="submission" date="2014-11" db="EMBL/GenBank/DDBJ databases">
        <authorList>
            <person name="Amaro Gonzalez C."/>
        </authorList>
    </citation>
    <scope>NUCLEOTIDE SEQUENCE</scope>
</reference>
<evidence type="ECO:0000313" key="1">
    <source>
        <dbReference type="EMBL" id="JAH32671.1"/>
    </source>
</evidence>
<reference evidence="1" key="2">
    <citation type="journal article" date="2015" name="Fish Shellfish Immunol.">
        <title>Early steps in the European eel (Anguilla anguilla)-Vibrio vulnificus interaction in the gills: Role of the RtxA13 toxin.</title>
        <authorList>
            <person name="Callol A."/>
            <person name="Pajuelo D."/>
            <person name="Ebbesson L."/>
            <person name="Teles M."/>
            <person name="MacKenzie S."/>
            <person name="Amaro C."/>
        </authorList>
    </citation>
    <scope>NUCLEOTIDE SEQUENCE</scope>
</reference>
<organism evidence="1">
    <name type="scientific">Anguilla anguilla</name>
    <name type="common">European freshwater eel</name>
    <name type="synonym">Muraena anguilla</name>
    <dbReference type="NCBI Taxonomy" id="7936"/>
    <lineage>
        <taxon>Eukaryota</taxon>
        <taxon>Metazoa</taxon>
        <taxon>Chordata</taxon>
        <taxon>Craniata</taxon>
        <taxon>Vertebrata</taxon>
        <taxon>Euteleostomi</taxon>
        <taxon>Actinopterygii</taxon>
        <taxon>Neopterygii</taxon>
        <taxon>Teleostei</taxon>
        <taxon>Anguilliformes</taxon>
        <taxon>Anguillidae</taxon>
        <taxon>Anguilla</taxon>
    </lineage>
</organism>
<protein>
    <submittedName>
        <fullName evidence="1">Uncharacterized protein</fullName>
    </submittedName>
</protein>
<dbReference type="EMBL" id="GBXM01075906">
    <property type="protein sequence ID" value="JAH32671.1"/>
    <property type="molecule type" value="Transcribed_RNA"/>
</dbReference>
<dbReference type="AlphaFoldDB" id="A0A0E9RU57"/>
<accession>A0A0E9RU57</accession>
<proteinExistence type="predicted"/>